<proteinExistence type="predicted"/>
<evidence type="ECO:0000259" key="2">
    <source>
        <dbReference type="Pfam" id="PF00578"/>
    </source>
</evidence>
<keyword evidence="1" id="KW-0732">Signal</keyword>
<dbReference type="Pfam" id="PF14289">
    <property type="entry name" value="DUF4369"/>
    <property type="match status" value="1"/>
</dbReference>
<dbReference type="AlphaFoldDB" id="A0A1T4L168"/>
<evidence type="ECO:0000313" key="4">
    <source>
        <dbReference type="EMBL" id="SJZ48436.1"/>
    </source>
</evidence>
<evidence type="ECO:0000259" key="3">
    <source>
        <dbReference type="Pfam" id="PF14289"/>
    </source>
</evidence>
<dbReference type="GO" id="GO:0016491">
    <property type="term" value="F:oxidoreductase activity"/>
    <property type="evidence" value="ECO:0007669"/>
    <property type="project" value="InterPro"/>
</dbReference>
<feature type="signal peptide" evidence="1">
    <location>
        <begin position="1"/>
        <end position="22"/>
    </location>
</feature>
<accession>A0A1T4L168</accession>
<dbReference type="InterPro" id="IPR000866">
    <property type="entry name" value="AhpC/TSA"/>
</dbReference>
<gene>
    <name evidence="4" type="ORF">SAMN02745205_00972</name>
</gene>
<dbReference type="InterPro" id="IPR025380">
    <property type="entry name" value="DUF4369"/>
</dbReference>
<feature type="domain" description="Alkyl hydroperoxide reductase subunit C/ Thiol specific antioxidant" evidence="2">
    <location>
        <begin position="264"/>
        <end position="375"/>
    </location>
</feature>
<name>A0A1T4L168_PORCN</name>
<sequence>MKKRLALLSTLCLLLVMTSCNKTSNFKISGHVSDAIDKVLYLEQLNLNGIHVLDSVKLPRNGEFAFKQPAPEAPEFYRLRLEKQFIPFAIDSAQHLTVTADARNFATSYNISGSEDAMLIKEIWLAQLDVNVKISSLVNQYNQSQITIDDLLLGKENAAREYKEIANKYIFNTPIASVAYFALFQQVGKELIFSPYDKADSKSFAVVANIFEALYPESPRTKHLYNLALNSIAVVRAQEQRDRAQMQADSIINSDMASEIGYVDIELPDLNNKMIKLSDIADGHYTLLSFTSMATDWTTRYNNGLSGLYDQFEKKGLRIYQVGFDEDSHIWKNTVQHLPWTNVRDKNGVYSQLVGYYNLTSIPSLFIINKEGVIELRVKSLEEAKEWLEKRL</sequence>
<evidence type="ECO:0000313" key="5">
    <source>
        <dbReference type="Proteomes" id="UP000189956"/>
    </source>
</evidence>
<dbReference type="Pfam" id="PF00578">
    <property type="entry name" value="AhpC-TSA"/>
    <property type="match status" value="1"/>
</dbReference>
<feature type="domain" description="DUF4369" evidence="3">
    <location>
        <begin position="26"/>
        <end position="116"/>
    </location>
</feature>
<organism evidence="4 5">
    <name type="scientific">Porphyromonas cangingivalis</name>
    <dbReference type="NCBI Taxonomy" id="36874"/>
    <lineage>
        <taxon>Bacteria</taxon>
        <taxon>Pseudomonadati</taxon>
        <taxon>Bacteroidota</taxon>
        <taxon>Bacteroidia</taxon>
        <taxon>Bacteroidales</taxon>
        <taxon>Porphyromonadaceae</taxon>
        <taxon>Porphyromonas</taxon>
    </lineage>
</organism>
<dbReference type="Proteomes" id="UP000189956">
    <property type="component" value="Unassembled WGS sequence"/>
</dbReference>
<protein>
    <submittedName>
        <fullName evidence="4">Peroxiredoxin</fullName>
    </submittedName>
</protein>
<dbReference type="GO" id="GO:0016209">
    <property type="term" value="F:antioxidant activity"/>
    <property type="evidence" value="ECO:0007669"/>
    <property type="project" value="InterPro"/>
</dbReference>
<dbReference type="RefSeq" id="WP_025837385.1">
    <property type="nucleotide sequence ID" value="NZ_FUWL01000006.1"/>
</dbReference>
<dbReference type="SUPFAM" id="SSF52833">
    <property type="entry name" value="Thioredoxin-like"/>
    <property type="match status" value="1"/>
</dbReference>
<dbReference type="InterPro" id="IPR036249">
    <property type="entry name" value="Thioredoxin-like_sf"/>
</dbReference>
<evidence type="ECO:0000256" key="1">
    <source>
        <dbReference type="SAM" id="SignalP"/>
    </source>
</evidence>
<dbReference type="EMBL" id="FUWL01000006">
    <property type="protein sequence ID" value="SJZ48436.1"/>
    <property type="molecule type" value="Genomic_DNA"/>
</dbReference>
<dbReference type="PROSITE" id="PS51257">
    <property type="entry name" value="PROKAR_LIPOPROTEIN"/>
    <property type="match status" value="1"/>
</dbReference>
<feature type="chain" id="PRO_5010523093" evidence="1">
    <location>
        <begin position="23"/>
        <end position="392"/>
    </location>
</feature>
<reference evidence="4 5" key="1">
    <citation type="submission" date="2017-02" db="EMBL/GenBank/DDBJ databases">
        <authorList>
            <person name="Peterson S.W."/>
        </authorList>
    </citation>
    <scope>NUCLEOTIDE SEQUENCE [LARGE SCALE GENOMIC DNA]</scope>
    <source>
        <strain evidence="4 5">ATCC 700135</strain>
    </source>
</reference>
<dbReference type="Gene3D" id="3.40.30.10">
    <property type="entry name" value="Glutaredoxin"/>
    <property type="match status" value="1"/>
</dbReference>